<evidence type="ECO:0000313" key="8">
    <source>
        <dbReference type="Proteomes" id="UP000283433"/>
    </source>
</evidence>
<dbReference type="PANTHER" id="PTHR33146">
    <property type="entry name" value="ENDONUCLEASE 4"/>
    <property type="match status" value="1"/>
</dbReference>
<keyword evidence="8" id="KW-1185">Reference proteome</keyword>
<name>A0A419S9D6_9SPHI</name>
<evidence type="ECO:0000313" key="7">
    <source>
        <dbReference type="EMBL" id="RKD18633.1"/>
    </source>
</evidence>
<dbReference type="GO" id="GO:0046872">
    <property type="term" value="F:metal ion binding"/>
    <property type="evidence" value="ECO:0007669"/>
    <property type="project" value="UniProtKB-KW"/>
</dbReference>
<keyword evidence="3" id="KW-0255">Endonuclease</keyword>
<protein>
    <recommendedName>
        <fullName evidence="9">S1/P1 Nuclease</fullName>
    </recommendedName>
</protein>
<sequence>MKRAFLAPILVLASLFLISWGVVAHRSIAKIAENHLSAKAKTAVYKILNGEEIPMVSTFGDEVRSYGKYKNTSNWHYINLPEGLSYPQFVAKLKSDSGANIYNALLDMIAILKDKKAGKEDRLFALKMLIHLVGDLHQPMHVSRAEDQGGNKIKLRFNNRQTNLHAIWDSDLVYYSGWTFTEMATALDKVSEAKIKAWQSDEITKWLYESYQISAVLYKEVEGKASLNYRYYPDHARIYKERIQKAGIRLAGLLNDIYK</sequence>
<dbReference type="Pfam" id="PF02265">
    <property type="entry name" value="S1-P1_nuclease"/>
    <property type="match status" value="1"/>
</dbReference>
<keyword evidence="4" id="KW-0378">Hydrolase</keyword>
<dbReference type="RefSeq" id="WP_120180811.1">
    <property type="nucleotide sequence ID" value="NZ_MBTA01000004.1"/>
</dbReference>
<gene>
    <name evidence="7" type="ORF">BCY91_14955</name>
</gene>
<evidence type="ECO:0000256" key="4">
    <source>
        <dbReference type="ARBA" id="ARBA00022801"/>
    </source>
</evidence>
<evidence type="ECO:0000256" key="5">
    <source>
        <dbReference type="ARBA" id="ARBA00023157"/>
    </source>
</evidence>
<dbReference type="Proteomes" id="UP000283433">
    <property type="component" value="Unassembled WGS sequence"/>
</dbReference>
<dbReference type="OrthoDB" id="267579at2"/>
<evidence type="ECO:0008006" key="9">
    <source>
        <dbReference type="Google" id="ProtNLM"/>
    </source>
</evidence>
<comment type="caution">
    <text evidence="7">The sequence shown here is derived from an EMBL/GenBank/DDBJ whole genome shotgun (WGS) entry which is preliminary data.</text>
</comment>
<evidence type="ECO:0000256" key="1">
    <source>
        <dbReference type="ARBA" id="ARBA00022722"/>
    </source>
</evidence>
<dbReference type="PANTHER" id="PTHR33146:SF26">
    <property type="entry name" value="ENDONUCLEASE 4"/>
    <property type="match status" value="1"/>
</dbReference>
<proteinExistence type="predicted"/>
<dbReference type="Gene3D" id="1.10.575.10">
    <property type="entry name" value="P1 Nuclease"/>
    <property type="match status" value="1"/>
</dbReference>
<dbReference type="GO" id="GO:0004519">
    <property type="term" value="F:endonuclease activity"/>
    <property type="evidence" value="ECO:0007669"/>
    <property type="project" value="UniProtKB-KW"/>
</dbReference>
<accession>A0A419S9D6</accession>
<keyword evidence="5" id="KW-1015">Disulfide bond</keyword>
<dbReference type="InterPro" id="IPR008947">
    <property type="entry name" value="PLipase_C/P1_nuclease_dom_sf"/>
</dbReference>
<dbReference type="SUPFAM" id="SSF48537">
    <property type="entry name" value="Phospholipase C/P1 nuclease"/>
    <property type="match status" value="1"/>
</dbReference>
<reference evidence="7 8" key="1">
    <citation type="submission" date="2016-07" db="EMBL/GenBank/DDBJ databases">
        <title>Genome of Pelobium manganitolerans.</title>
        <authorList>
            <person name="Wu S."/>
            <person name="Wang G."/>
        </authorList>
    </citation>
    <scope>NUCLEOTIDE SEQUENCE [LARGE SCALE GENOMIC DNA]</scope>
    <source>
        <strain evidence="7 8">YS-25</strain>
    </source>
</reference>
<dbReference type="EMBL" id="MBTA01000004">
    <property type="protein sequence ID" value="RKD18633.1"/>
    <property type="molecule type" value="Genomic_DNA"/>
</dbReference>
<evidence type="ECO:0000256" key="2">
    <source>
        <dbReference type="ARBA" id="ARBA00022723"/>
    </source>
</evidence>
<dbReference type="GO" id="GO:0003676">
    <property type="term" value="F:nucleic acid binding"/>
    <property type="evidence" value="ECO:0007669"/>
    <property type="project" value="InterPro"/>
</dbReference>
<keyword evidence="6" id="KW-0325">Glycoprotein</keyword>
<organism evidence="7 8">
    <name type="scientific">Pelobium manganitolerans</name>
    <dbReference type="NCBI Taxonomy" id="1842495"/>
    <lineage>
        <taxon>Bacteria</taxon>
        <taxon>Pseudomonadati</taxon>
        <taxon>Bacteroidota</taxon>
        <taxon>Sphingobacteriia</taxon>
        <taxon>Sphingobacteriales</taxon>
        <taxon>Sphingobacteriaceae</taxon>
        <taxon>Pelobium</taxon>
    </lineage>
</organism>
<keyword evidence="1" id="KW-0540">Nuclease</keyword>
<dbReference type="GO" id="GO:0006308">
    <property type="term" value="P:DNA catabolic process"/>
    <property type="evidence" value="ECO:0007669"/>
    <property type="project" value="InterPro"/>
</dbReference>
<evidence type="ECO:0000256" key="3">
    <source>
        <dbReference type="ARBA" id="ARBA00022759"/>
    </source>
</evidence>
<dbReference type="GO" id="GO:0016788">
    <property type="term" value="F:hydrolase activity, acting on ester bonds"/>
    <property type="evidence" value="ECO:0007669"/>
    <property type="project" value="InterPro"/>
</dbReference>
<dbReference type="CDD" id="cd11010">
    <property type="entry name" value="S1-P1_nuclease"/>
    <property type="match status" value="1"/>
</dbReference>
<keyword evidence="2" id="KW-0479">Metal-binding</keyword>
<dbReference type="InterPro" id="IPR003154">
    <property type="entry name" value="S1/P1nuclease"/>
</dbReference>
<evidence type="ECO:0000256" key="6">
    <source>
        <dbReference type="ARBA" id="ARBA00023180"/>
    </source>
</evidence>
<dbReference type="AlphaFoldDB" id="A0A419S9D6"/>